<accession>X1P9I9</accession>
<protein>
    <submittedName>
        <fullName evidence="1">Uncharacterized protein</fullName>
    </submittedName>
</protein>
<proteinExistence type="predicted"/>
<reference evidence="1" key="1">
    <citation type="journal article" date="2014" name="Front. Microbiol.">
        <title>High frequency of phylogenetically diverse reductive dehalogenase-homologous genes in deep subseafloor sedimentary metagenomes.</title>
        <authorList>
            <person name="Kawai M."/>
            <person name="Futagami T."/>
            <person name="Toyoda A."/>
            <person name="Takaki Y."/>
            <person name="Nishi S."/>
            <person name="Hori S."/>
            <person name="Arai W."/>
            <person name="Tsubouchi T."/>
            <person name="Morono Y."/>
            <person name="Uchiyama I."/>
            <person name="Ito T."/>
            <person name="Fujiyama A."/>
            <person name="Inagaki F."/>
            <person name="Takami H."/>
        </authorList>
    </citation>
    <scope>NUCLEOTIDE SEQUENCE</scope>
    <source>
        <strain evidence="1">Expedition CK06-06</strain>
    </source>
</reference>
<evidence type="ECO:0000313" key="1">
    <source>
        <dbReference type="EMBL" id="GAI27594.1"/>
    </source>
</evidence>
<organism evidence="1">
    <name type="scientific">marine sediment metagenome</name>
    <dbReference type="NCBI Taxonomy" id="412755"/>
    <lineage>
        <taxon>unclassified sequences</taxon>
        <taxon>metagenomes</taxon>
        <taxon>ecological metagenomes</taxon>
    </lineage>
</organism>
<dbReference type="AlphaFoldDB" id="X1P9I9"/>
<gene>
    <name evidence="1" type="ORF">S06H3_30268</name>
</gene>
<feature type="non-terminal residue" evidence="1">
    <location>
        <position position="1"/>
    </location>
</feature>
<comment type="caution">
    <text evidence="1">The sequence shown here is derived from an EMBL/GenBank/DDBJ whole genome shotgun (WGS) entry which is preliminary data.</text>
</comment>
<dbReference type="EMBL" id="BARV01017812">
    <property type="protein sequence ID" value="GAI27594.1"/>
    <property type="molecule type" value="Genomic_DNA"/>
</dbReference>
<sequence length="31" mass="3643">LDPGEKLQVLKRPILWLYQLHQGTNLLVLPF</sequence>
<name>X1P9I9_9ZZZZ</name>